<feature type="region of interest" description="Disordered" evidence="1">
    <location>
        <begin position="144"/>
        <end position="173"/>
    </location>
</feature>
<dbReference type="Proteomes" id="UP000053144">
    <property type="component" value="Chromosome 1"/>
</dbReference>
<organism evidence="2 3">
    <name type="scientific">Phaseolus angularis</name>
    <name type="common">Azuki bean</name>
    <name type="synonym">Vigna angularis</name>
    <dbReference type="NCBI Taxonomy" id="3914"/>
    <lineage>
        <taxon>Eukaryota</taxon>
        <taxon>Viridiplantae</taxon>
        <taxon>Streptophyta</taxon>
        <taxon>Embryophyta</taxon>
        <taxon>Tracheophyta</taxon>
        <taxon>Spermatophyta</taxon>
        <taxon>Magnoliopsida</taxon>
        <taxon>eudicotyledons</taxon>
        <taxon>Gunneridae</taxon>
        <taxon>Pentapetalae</taxon>
        <taxon>rosids</taxon>
        <taxon>fabids</taxon>
        <taxon>Fabales</taxon>
        <taxon>Fabaceae</taxon>
        <taxon>Papilionoideae</taxon>
        <taxon>50 kb inversion clade</taxon>
        <taxon>NPAAA clade</taxon>
        <taxon>indigoferoid/millettioid clade</taxon>
        <taxon>Phaseoleae</taxon>
        <taxon>Vigna</taxon>
    </lineage>
</organism>
<evidence type="ECO:0000313" key="2">
    <source>
        <dbReference type="EMBL" id="KOM33520.1"/>
    </source>
</evidence>
<evidence type="ECO:0000313" key="3">
    <source>
        <dbReference type="Proteomes" id="UP000053144"/>
    </source>
</evidence>
<reference evidence="3" key="1">
    <citation type="journal article" date="2015" name="Proc. Natl. Acad. Sci. U.S.A.">
        <title>Genome sequencing of adzuki bean (Vigna angularis) provides insight into high starch and low fat accumulation and domestication.</title>
        <authorList>
            <person name="Yang K."/>
            <person name="Tian Z."/>
            <person name="Chen C."/>
            <person name="Luo L."/>
            <person name="Zhao B."/>
            <person name="Wang Z."/>
            <person name="Yu L."/>
            <person name="Li Y."/>
            <person name="Sun Y."/>
            <person name="Li W."/>
            <person name="Chen Y."/>
            <person name="Li Y."/>
            <person name="Zhang Y."/>
            <person name="Ai D."/>
            <person name="Zhao J."/>
            <person name="Shang C."/>
            <person name="Ma Y."/>
            <person name="Wu B."/>
            <person name="Wang M."/>
            <person name="Gao L."/>
            <person name="Sun D."/>
            <person name="Zhang P."/>
            <person name="Guo F."/>
            <person name="Wang W."/>
            <person name="Li Y."/>
            <person name="Wang J."/>
            <person name="Varshney R.K."/>
            <person name="Wang J."/>
            <person name="Ling H.Q."/>
            <person name="Wan P."/>
        </authorList>
    </citation>
    <scope>NUCLEOTIDE SEQUENCE</scope>
    <source>
        <strain evidence="3">cv. Jingnong 6</strain>
    </source>
</reference>
<gene>
    <name evidence="2" type="ORF">LR48_Vigan01g307600</name>
</gene>
<evidence type="ECO:0000256" key="1">
    <source>
        <dbReference type="SAM" id="MobiDB-lite"/>
    </source>
</evidence>
<sequence length="173" mass="19140">MIGRVVGRPGWSVGWIFPKGNLSQPHCRPATVDLHQRKSWPASPQVGDCGSSPTEISVSLTAGRRLWIFTKGNLGPPHCRPTTVDLHPKEISTDLTAGRRLWIFIKGNPGRPYRRSTTVDLHQRKSRPVSPCLFAWLGEGGGRAGNVRPSDLQRPSNLQYDQECFSGRPPNPT</sequence>
<dbReference type="AlphaFoldDB" id="A0A0L9TSK7"/>
<dbReference type="EMBL" id="CM003371">
    <property type="protein sequence ID" value="KOM33520.1"/>
    <property type="molecule type" value="Genomic_DNA"/>
</dbReference>
<protein>
    <submittedName>
        <fullName evidence="2">Uncharacterized protein</fullName>
    </submittedName>
</protein>
<dbReference type="Gramene" id="KOM33520">
    <property type="protein sequence ID" value="KOM33520"/>
    <property type="gene ID" value="LR48_Vigan01g307600"/>
</dbReference>
<proteinExistence type="predicted"/>
<accession>A0A0L9TSK7</accession>
<name>A0A0L9TSK7_PHAAN</name>